<evidence type="ECO:0000256" key="1">
    <source>
        <dbReference type="ARBA" id="ARBA00022448"/>
    </source>
</evidence>
<dbReference type="GO" id="GO:0016887">
    <property type="term" value="F:ATP hydrolysis activity"/>
    <property type="evidence" value="ECO:0007669"/>
    <property type="project" value="InterPro"/>
</dbReference>
<evidence type="ECO:0000313" key="5">
    <source>
        <dbReference type="EMBL" id="QAA30543.1"/>
    </source>
</evidence>
<dbReference type="InterPro" id="IPR017871">
    <property type="entry name" value="ABC_transporter-like_CS"/>
</dbReference>
<dbReference type="SMART" id="SM00382">
    <property type="entry name" value="AAA"/>
    <property type="match status" value="1"/>
</dbReference>
<gene>
    <name evidence="5" type="ORF">C1I91_02050</name>
</gene>
<dbReference type="InterPro" id="IPR025302">
    <property type="entry name" value="DrrA1/2-like_C"/>
</dbReference>
<dbReference type="PANTHER" id="PTHR43582">
    <property type="entry name" value="LINEARMYCIN RESISTANCE ATP-BINDING PROTEIN LNRL"/>
    <property type="match status" value="1"/>
</dbReference>
<dbReference type="InterPro" id="IPR027417">
    <property type="entry name" value="P-loop_NTPase"/>
</dbReference>
<protein>
    <submittedName>
        <fullName evidence="5">Export ABC transporter ATP-binding protein</fullName>
    </submittedName>
</protein>
<reference evidence="5 6" key="1">
    <citation type="submission" date="2018-01" db="EMBL/GenBank/DDBJ databases">
        <title>Genome Sequencing and Assembly of Anaerobacter polyendosporus strain CT4.</title>
        <authorList>
            <person name="Tachaapaikoon C."/>
            <person name="Sutheeworapong S."/>
            <person name="Jenjaroenpun P."/>
            <person name="Wongsurawat T."/>
            <person name="Nookeaw I."/>
            <person name="Cheawchanlertfa P."/>
            <person name="Kosugi A."/>
            <person name="Cheevadhanarak S."/>
            <person name="Ratanakhanokchai K."/>
        </authorList>
    </citation>
    <scope>NUCLEOTIDE SEQUENCE [LARGE SCALE GENOMIC DNA]</scope>
    <source>
        <strain evidence="5 6">CT4</strain>
    </source>
</reference>
<keyword evidence="2" id="KW-0547">Nucleotide-binding</keyword>
<proteinExistence type="predicted"/>
<evidence type="ECO:0000256" key="3">
    <source>
        <dbReference type="ARBA" id="ARBA00022840"/>
    </source>
</evidence>
<evidence type="ECO:0000259" key="4">
    <source>
        <dbReference type="PROSITE" id="PS50893"/>
    </source>
</evidence>
<dbReference type="Proteomes" id="UP000286268">
    <property type="component" value="Chromosome"/>
</dbReference>
<dbReference type="Pfam" id="PF00005">
    <property type="entry name" value="ABC_tran"/>
    <property type="match status" value="1"/>
</dbReference>
<dbReference type="InterPro" id="IPR003593">
    <property type="entry name" value="AAA+_ATPase"/>
</dbReference>
<dbReference type="SUPFAM" id="SSF52540">
    <property type="entry name" value="P-loop containing nucleoside triphosphate hydrolases"/>
    <property type="match status" value="1"/>
</dbReference>
<evidence type="ECO:0000256" key="2">
    <source>
        <dbReference type="ARBA" id="ARBA00022741"/>
    </source>
</evidence>
<evidence type="ECO:0000313" key="6">
    <source>
        <dbReference type="Proteomes" id="UP000286268"/>
    </source>
</evidence>
<dbReference type="KEGG" id="cmah:C1I91_02050"/>
<sequence length="314" mass="35363">MNIVEVNNITKRFNDKLVLDNVSFNIKKGEVFGLLGPNGAGKSTLINLMVGLLKLDKGQVLIGSNDITKEPIKTKERIGLVPQEIALFESLNAKENLEYWGGLYGLRGKLLKERIDEAIEISALKDHLKNPVKKYSGGMKRRLNIAAAMMHHPEVLIMDEPTVGVDPQSRNHIFEVVKKMNKEYSTSIIYTSHYMEEVELLCDNILILDLGKEVAYGNKEELKRMVTSDKVIKIKAQGKLEELAYEIKKLSNIRGTEVINDEIKVICNEGITINSILDVISKYKVAVKNIGIEEPTLEEVFLTLTGKNLRDEEK</sequence>
<feature type="domain" description="ABC transporter" evidence="4">
    <location>
        <begin position="4"/>
        <end position="235"/>
    </location>
</feature>
<dbReference type="PROSITE" id="PS50893">
    <property type="entry name" value="ABC_TRANSPORTER_2"/>
    <property type="match status" value="1"/>
</dbReference>
<dbReference type="RefSeq" id="WP_128210993.1">
    <property type="nucleotide sequence ID" value="NZ_CP025746.1"/>
</dbReference>
<keyword evidence="6" id="KW-1185">Reference proteome</keyword>
<dbReference type="GO" id="GO:0005524">
    <property type="term" value="F:ATP binding"/>
    <property type="evidence" value="ECO:0007669"/>
    <property type="project" value="UniProtKB-KW"/>
</dbReference>
<dbReference type="PROSITE" id="PS00211">
    <property type="entry name" value="ABC_TRANSPORTER_1"/>
    <property type="match status" value="1"/>
</dbReference>
<dbReference type="InterPro" id="IPR003439">
    <property type="entry name" value="ABC_transporter-like_ATP-bd"/>
</dbReference>
<dbReference type="AlphaFoldDB" id="A0A3R5QQS7"/>
<dbReference type="OrthoDB" id="9804819at2"/>
<name>A0A3R5QQS7_9CLOT</name>
<dbReference type="Gene3D" id="3.40.50.300">
    <property type="entry name" value="P-loop containing nucleotide triphosphate hydrolases"/>
    <property type="match status" value="1"/>
</dbReference>
<dbReference type="EMBL" id="CP025746">
    <property type="protein sequence ID" value="QAA30543.1"/>
    <property type="molecule type" value="Genomic_DNA"/>
</dbReference>
<dbReference type="Pfam" id="PF13732">
    <property type="entry name" value="DrrA1-3_C"/>
    <property type="match status" value="1"/>
</dbReference>
<dbReference type="PANTHER" id="PTHR43582:SF2">
    <property type="entry name" value="LINEARMYCIN RESISTANCE ATP-BINDING PROTEIN LNRL"/>
    <property type="match status" value="1"/>
</dbReference>
<organism evidence="5 6">
    <name type="scientific">Clostridium manihotivorum</name>
    <dbReference type="NCBI Taxonomy" id="2320868"/>
    <lineage>
        <taxon>Bacteria</taxon>
        <taxon>Bacillati</taxon>
        <taxon>Bacillota</taxon>
        <taxon>Clostridia</taxon>
        <taxon>Eubacteriales</taxon>
        <taxon>Clostridiaceae</taxon>
        <taxon>Clostridium</taxon>
    </lineage>
</organism>
<keyword evidence="3 5" id="KW-0067">ATP-binding</keyword>
<keyword evidence="1" id="KW-0813">Transport</keyword>
<accession>A0A3R5QQS7</accession>